<dbReference type="STRING" id="656024.FsymDg_0018"/>
<evidence type="ECO:0000313" key="2">
    <source>
        <dbReference type="EMBL" id="AEH07610.1"/>
    </source>
</evidence>
<dbReference type="KEGG" id="fsy:FsymDg_0018"/>
<dbReference type="SUPFAM" id="SSF56784">
    <property type="entry name" value="HAD-like"/>
    <property type="match status" value="1"/>
</dbReference>
<evidence type="ECO:0000256" key="1">
    <source>
        <dbReference type="SAM" id="MobiDB-lite"/>
    </source>
</evidence>
<sequence>MIGAVVFDVGGVLCPSPVGEFEKVDAEYGLPAGTVMSFVRGGELFARCETGRMSIAEFYRRCSSAIAEKHHVDVPAQRLDAMLWACMGDSVRPEMVALVVEVKAAGYQTALLTNIFAERRDWLHTLLPAGTIDVYGDSSELGLRKPDPTIYRRLLAMLGRGPREVAFVDDFPENLVPARDLGMVGVLYESPRQVRRALVEAGVRITLDPLDGRTGEPEAREVGAREAGGSPRGRAVAPPERAGASFERPGAPSERAAVPSEEVA</sequence>
<dbReference type="PANTHER" id="PTHR47829:SF1">
    <property type="entry name" value="HAD FAMILY PHOSPHATASE"/>
    <property type="match status" value="1"/>
</dbReference>
<dbReference type="InterPro" id="IPR006439">
    <property type="entry name" value="HAD-SF_hydro_IA"/>
</dbReference>
<dbReference type="Proteomes" id="UP000001549">
    <property type="component" value="Chromosome"/>
</dbReference>
<gene>
    <name evidence="2" type="ordered locus">FsymDg_0018</name>
</gene>
<dbReference type="CDD" id="cd02603">
    <property type="entry name" value="HAD_sEH-N_like"/>
    <property type="match status" value="1"/>
</dbReference>
<dbReference type="Gene3D" id="1.10.150.240">
    <property type="entry name" value="Putative phosphatase, domain 2"/>
    <property type="match status" value="1"/>
</dbReference>
<dbReference type="Gene3D" id="3.40.50.1000">
    <property type="entry name" value="HAD superfamily/HAD-like"/>
    <property type="match status" value="1"/>
</dbReference>
<dbReference type="SFLD" id="SFLDG01129">
    <property type="entry name" value="C1.5:_HAD__Beta-PGM__Phosphata"/>
    <property type="match status" value="1"/>
</dbReference>
<dbReference type="PRINTS" id="PR00413">
    <property type="entry name" value="HADHALOGNASE"/>
</dbReference>
<dbReference type="GO" id="GO:0016787">
    <property type="term" value="F:hydrolase activity"/>
    <property type="evidence" value="ECO:0007669"/>
    <property type="project" value="UniProtKB-KW"/>
</dbReference>
<keyword evidence="3" id="KW-1185">Reference proteome</keyword>
<dbReference type="InterPro" id="IPR036412">
    <property type="entry name" value="HAD-like_sf"/>
</dbReference>
<protein>
    <submittedName>
        <fullName evidence="2">HAD-superfamily hydrolase, subfamily IA, variant 3</fullName>
    </submittedName>
</protein>
<dbReference type="HOGENOM" id="CLU_045011_9_4_11"/>
<dbReference type="RefSeq" id="WP_013871608.1">
    <property type="nucleotide sequence ID" value="NC_015656.1"/>
</dbReference>
<reference evidence="2 3" key="1">
    <citation type="submission" date="2011-05" db="EMBL/GenBank/DDBJ databases">
        <title>Complete sequence of chromosome of Frankia symbiont of Datisca glomerata.</title>
        <authorList>
            <consortium name="US DOE Joint Genome Institute"/>
            <person name="Lucas S."/>
            <person name="Han J."/>
            <person name="Lapidus A."/>
            <person name="Cheng J.-F."/>
            <person name="Goodwin L."/>
            <person name="Pitluck S."/>
            <person name="Peters L."/>
            <person name="Mikhailova N."/>
            <person name="Chertkov O."/>
            <person name="Teshima H."/>
            <person name="Han C."/>
            <person name="Tapia R."/>
            <person name="Land M."/>
            <person name="Hauser L."/>
            <person name="Kyrpides N."/>
            <person name="Ivanova N."/>
            <person name="Pagani I."/>
            <person name="Berry A."/>
            <person name="Pawlowski K."/>
            <person name="Persson T."/>
            <person name="Vanden Heuvel B."/>
            <person name="Benson D."/>
            <person name="Woyke T."/>
        </authorList>
    </citation>
    <scope>NUCLEOTIDE SEQUENCE [LARGE SCALE GENOMIC DNA]</scope>
    <source>
        <strain evidence="3">4085684</strain>
    </source>
</reference>
<organism evidence="2 3">
    <name type="scientific">Candidatus Protofrankia datiscae</name>
    <dbReference type="NCBI Taxonomy" id="2716812"/>
    <lineage>
        <taxon>Bacteria</taxon>
        <taxon>Bacillati</taxon>
        <taxon>Actinomycetota</taxon>
        <taxon>Actinomycetes</taxon>
        <taxon>Frankiales</taxon>
        <taxon>Frankiaceae</taxon>
        <taxon>Protofrankia</taxon>
    </lineage>
</organism>
<dbReference type="EMBL" id="CP002801">
    <property type="protein sequence ID" value="AEH07610.1"/>
    <property type="molecule type" value="Genomic_DNA"/>
</dbReference>
<dbReference type="NCBIfam" id="TIGR01509">
    <property type="entry name" value="HAD-SF-IA-v3"/>
    <property type="match status" value="1"/>
</dbReference>
<dbReference type="Pfam" id="PF00702">
    <property type="entry name" value="Hydrolase"/>
    <property type="match status" value="1"/>
</dbReference>
<dbReference type="InterPro" id="IPR023214">
    <property type="entry name" value="HAD_sf"/>
</dbReference>
<feature type="compositionally biased region" description="Basic and acidic residues" evidence="1">
    <location>
        <begin position="210"/>
        <end position="224"/>
    </location>
</feature>
<dbReference type="eggNOG" id="COG1011">
    <property type="taxonomic scope" value="Bacteria"/>
</dbReference>
<dbReference type="AlphaFoldDB" id="F8B0Y0"/>
<feature type="region of interest" description="Disordered" evidence="1">
    <location>
        <begin position="208"/>
        <end position="264"/>
    </location>
</feature>
<dbReference type="PANTHER" id="PTHR47829">
    <property type="entry name" value="HYDROLASE, PUTATIVE (AFU_ORTHOLOGUE AFUA_1G12880)-RELATED"/>
    <property type="match status" value="1"/>
</dbReference>
<dbReference type="SFLD" id="SFLDS00003">
    <property type="entry name" value="Haloacid_Dehalogenase"/>
    <property type="match status" value="1"/>
</dbReference>
<proteinExistence type="predicted"/>
<dbReference type="InterPro" id="IPR023198">
    <property type="entry name" value="PGP-like_dom2"/>
</dbReference>
<name>F8B0Y0_9ACTN</name>
<evidence type="ECO:0000313" key="3">
    <source>
        <dbReference type="Proteomes" id="UP000001549"/>
    </source>
</evidence>
<accession>F8B0Y0</accession>
<keyword evidence="2" id="KW-0378">Hydrolase</keyword>
<dbReference type="InterPro" id="IPR052898">
    <property type="entry name" value="ACAD10-like"/>
</dbReference>